<comment type="caution">
    <text evidence="1">The sequence shown here is derived from an EMBL/GenBank/DDBJ whole genome shotgun (WGS) entry which is preliminary data.</text>
</comment>
<name>A0A226WTD8_CABSO</name>
<accession>A0A226WTD8</accession>
<organism evidence="1 2">
    <name type="scientific">Caballeronia sordidicola</name>
    <name type="common">Burkholderia sordidicola</name>
    <dbReference type="NCBI Taxonomy" id="196367"/>
    <lineage>
        <taxon>Bacteria</taxon>
        <taxon>Pseudomonadati</taxon>
        <taxon>Pseudomonadota</taxon>
        <taxon>Betaproteobacteria</taxon>
        <taxon>Burkholderiales</taxon>
        <taxon>Burkholderiaceae</taxon>
        <taxon>Caballeronia</taxon>
    </lineage>
</organism>
<dbReference type="AlphaFoldDB" id="A0A226WTD8"/>
<sequence>MLRLDDAISAFRAGEATGIHALDSASRLIGDLADDGVSQHAARANGRRKVPRRPDRVELAILTALADTFGSEMLTNASLGYALRLVARHGGIALVQRVLWGESASDVQLATMLGATRAAFTQITLAFPDAFLAEANDVIAWFRPRPPGESTPRKGGPS</sequence>
<evidence type="ECO:0000313" key="2">
    <source>
        <dbReference type="Proteomes" id="UP000214720"/>
    </source>
</evidence>
<protein>
    <submittedName>
        <fullName evidence="1">Uncharacterized protein</fullName>
    </submittedName>
</protein>
<reference evidence="2" key="1">
    <citation type="submission" date="2017-01" db="EMBL/GenBank/DDBJ databases">
        <title>Genome Analysis of Deinococcus marmoris KOPRI26562.</title>
        <authorList>
            <person name="Kim J.H."/>
            <person name="Oh H.-M."/>
        </authorList>
    </citation>
    <scope>NUCLEOTIDE SEQUENCE [LARGE SCALE GENOMIC DNA]</scope>
    <source>
        <strain evidence="2">PAMC 26633</strain>
    </source>
</reference>
<gene>
    <name evidence="1" type="ORF">BSU04_31685</name>
</gene>
<dbReference type="EMBL" id="MTHB01000210">
    <property type="protein sequence ID" value="OXC74476.1"/>
    <property type="molecule type" value="Genomic_DNA"/>
</dbReference>
<proteinExistence type="predicted"/>
<dbReference type="Proteomes" id="UP000214720">
    <property type="component" value="Unassembled WGS sequence"/>
</dbReference>
<evidence type="ECO:0000313" key="1">
    <source>
        <dbReference type="EMBL" id="OXC74476.1"/>
    </source>
</evidence>